<dbReference type="InterPro" id="IPR030820">
    <property type="entry name" value="OMP_myx_plus_Proteobacteria"/>
</dbReference>
<proteinExistence type="predicted"/>
<evidence type="ECO:0000256" key="2">
    <source>
        <dbReference type="SAM" id="SignalP"/>
    </source>
</evidence>
<reference evidence="3 4" key="1">
    <citation type="submission" date="2017-08" db="EMBL/GenBank/DDBJ databases">
        <title>Infants hospitalized years apart are colonized by the same room-sourced microbial strains.</title>
        <authorList>
            <person name="Brooks B."/>
            <person name="Olm M.R."/>
            <person name="Firek B.A."/>
            <person name="Baker R."/>
            <person name="Thomas B.C."/>
            <person name="Morowitz M.J."/>
            <person name="Banfield J.F."/>
        </authorList>
    </citation>
    <scope>NUCLEOTIDE SEQUENCE [LARGE SCALE GENOMIC DNA]</scope>
    <source>
        <strain evidence="3">S2_003_000_R2_14</strain>
    </source>
</reference>
<comment type="caution">
    <text evidence="3">The sequence shown here is derived from an EMBL/GenBank/DDBJ whole genome shotgun (WGS) entry which is preliminary data.</text>
</comment>
<feature type="compositionally biased region" description="Basic and acidic residues" evidence="1">
    <location>
        <begin position="30"/>
        <end position="42"/>
    </location>
</feature>
<feature type="region of interest" description="Disordered" evidence="1">
    <location>
        <begin position="22"/>
        <end position="85"/>
    </location>
</feature>
<evidence type="ECO:0000313" key="3">
    <source>
        <dbReference type="EMBL" id="PZR08956.1"/>
    </source>
</evidence>
<evidence type="ECO:0000256" key="1">
    <source>
        <dbReference type="SAM" id="MobiDB-lite"/>
    </source>
</evidence>
<sequence>MAAASLVALLFIGGRAFAQNQFDGLDLSGDEPKKEEEKKDDGLDLSSPPPAEKKPATTSTAPATEKKQSDAPAVERDTTQDDRVKSVQRKLYTKRGRFELAPSFIINVNDAYYTKLGGAIRLAFYPADTLAISARFSLMQTLPTDDVRTAKTNLNSRIFFSVPIWSVMGDAEWSPIYGKVAMFNSILHFDGYLVGGGGVVFTETSAVPGGTVKPAFDLGLGMRFVARDFIAVNVALINTAYVDNPTGTTKGAIQNMMMVNAGISIFFPFKSTYREDE</sequence>
<keyword evidence="2" id="KW-0732">Signal</keyword>
<dbReference type="Proteomes" id="UP000249061">
    <property type="component" value="Unassembled WGS sequence"/>
</dbReference>
<gene>
    <name evidence="3" type="ORF">DI536_23395</name>
</gene>
<protein>
    <submittedName>
        <fullName evidence="3">Outer membrane beta-barrel domain-containing protein</fullName>
    </submittedName>
</protein>
<feature type="compositionally biased region" description="Basic and acidic residues" evidence="1">
    <location>
        <begin position="64"/>
        <end position="85"/>
    </location>
</feature>
<evidence type="ECO:0000313" key="4">
    <source>
        <dbReference type="Proteomes" id="UP000249061"/>
    </source>
</evidence>
<dbReference type="AlphaFoldDB" id="A0A2W5T951"/>
<feature type="chain" id="PRO_5015973405" evidence="2">
    <location>
        <begin position="19"/>
        <end position="277"/>
    </location>
</feature>
<dbReference type="EMBL" id="QFQP01000023">
    <property type="protein sequence ID" value="PZR08956.1"/>
    <property type="molecule type" value="Genomic_DNA"/>
</dbReference>
<accession>A0A2W5T951</accession>
<dbReference type="NCBIfam" id="TIGR04565">
    <property type="entry name" value="OMP_myx_plus"/>
    <property type="match status" value="1"/>
</dbReference>
<organism evidence="3 4">
    <name type="scientific">Archangium gephyra</name>
    <dbReference type="NCBI Taxonomy" id="48"/>
    <lineage>
        <taxon>Bacteria</taxon>
        <taxon>Pseudomonadati</taxon>
        <taxon>Myxococcota</taxon>
        <taxon>Myxococcia</taxon>
        <taxon>Myxococcales</taxon>
        <taxon>Cystobacterineae</taxon>
        <taxon>Archangiaceae</taxon>
        <taxon>Archangium</taxon>
    </lineage>
</organism>
<name>A0A2W5T951_9BACT</name>
<feature type="signal peptide" evidence="2">
    <location>
        <begin position="1"/>
        <end position="18"/>
    </location>
</feature>